<dbReference type="PANTHER" id="PTHR38459:SF1">
    <property type="entry name" value="PROPHAGE BACTOPRENOL-LINKED GLUCOSE TRANSLOCASE HOMOLOG"/>
    <property type="match status" value="1"/>
</dbReference>
<organism evidence="9 10">
    <name type="scientific">Propioniferax innocua</name>
    <dbReference type="NCBI Taxonomy" id="1753"/>
    <lineage>
        <taxon>Bacteria</taxon>
        <taxon>Bacillati</taxon>
        <taxon>Actinomycetota</taxon>
        <taxon>Actinomycetes</taxon>
        <taxon>Propionibacteriales</taxon>
        <taxon>Propionibacteriaceae</taxon>
        <taxon>Propioniferax</taxon>
    </lineage>
</organism>
<feature type="transmembrane region" description="Helical" evidence="7">
    <location>
        <begin position="100"/>
        <end position="125"/>
    </location>
</feature>
<dbReference type="OrthoDB" id="9807815at2"/>
<dbReference type="GO" id="GO:0000271">
    <property type="term" value="P:polysaccharide biosynthetic process"/>
    <property type="evidence" value="ECO:0007669"/>
    <property type="project" value="InterPro"/>
</dbReference>
<dbReference type="Pfam" id="PF04138">
    <property type="entry name" value="GtrA_DPMS_TM"/>
    <property type="match status" value="1"/>
</dbReference>
<feature type="region of interest" description="Disordered" evidence="6">
    <location>
        <begin position="210"/>
        <end position="239"/>
    </location>
</feature>
<comment type="similarity">
    <text evidence="2">Belongs to the GtrA family.</text>
</comment>
<reference evidence="9 10" key="1">
    <citation type="submission" date="2019-06" db="EMBL/GenBank/DDBJ databases">
        <title>Sequencing the genomes of 1000 actinobacteria strains.</title>
        <authorList>
            <person name="Klenk H.-P."/>
        </authorList>
    </citation>
    <scope>NUCLEOTIDE SEQUENCE [LARGE SCALE GENOMIC DNA]</scope>
    <source>
        <strain evidence="9 10">DSM 8251</strain>
    </source>
</reference>
<dbReference type="InterPro" id="IPR051401">
    <property type="entry name" value="GtrA_CellWall_Glycosyl"/>
</dbReference>
<dbReference type="GO" id="GO:0005886">
    <property type="term" value="C:plasma membrane"/>
    <property type="evidence" value="ECO:0007669"/>
    <property type="project" value="TreeGrafter"/>
</dbReference>
<keyword evidence="10" id="KW-1185">Reference proteome</keyword>
<feature type="transmembrane region" description="Helical" evidence="7">
    <location>
        <begin position="145"/>
        <end position="164"/>
    </location>
</feature>
<evidence type="ECO:0000256" key="1">
    <source>
        <dbReference type="ARBA" id="ARBA00004141"/>
    </source>
</evidence>
<protein>
    <submittedName>
        <fullName evidence="9">Putative flippase GtrA</fullName>
    </submittedName>
</protein>
<evidence type="ECO:0000313" key="9">
    <source>
        <dbReference type="EMBL" id="TQL62238.1"/>
    </source>
</evidence>
<proteinExistence type="inferred from homology"/>
<evidence type="ECO:0000256" key="7">
    <source>
        <dbReference type="SAM" id="Phobius"/>
    </source>
</evidence>
<evidence type="ECO:0000256" key="6">
    <source>
        <dbReference type="SAM" id="MobiDB-lite"/>
    </source>
</evidence>
<dbReference type="Proteomes" id="UP000316196">
    <property type="component" value="Unassembled WGS sequence"/>
</dbReference>
<dbReference type="AlphaFoldDB" id="A0A542ZPF3"/>
<feature type="domain" description="GtrA/DPMS transmembrane" evidence="8">
    <location>
        <begin position="21"/>
        <end position="170"/>
    </location>
</feature>
<dbReference type="EMBL" id="VFOR01000001">
    <property type="protein sequence ID" value="TQL62238.1"/>
    <property type="molecule type" value="Genomic_DNA"/>
</dbReference>
<keyword evidence="4 7" id="KW-1133">Transmembrane helix</keyword>
<name>A0A542ZPF3_9ACTN</name>
<dbReference type="PANTHER" id="PTHR38459">
    <property type="entry name" value="PROPHAGE BACTOPRENOL-LINKED GLUCOSE TRANSLOCASE HOMOLOG"/>
    <property type="match status" value="1"/>
</dbReference>
<feature type="transmembrane region" description="Helical" evidence="7">
    <location>
        <begin position="59"/>
        <end position="79"/>
    </location>
</feature>
<feature type="transmembrane region" description="Helical" evidence="7">
    <location>
        <begin position="20"/>
        <end position="39"/>
    </location>
</feature>
<keyword evidence="5 7" id="KW-0472">Membrane</keyword>
<keyword evidence="3 7" id="KW-0812">Transmembrane</keyword>
<comment type="caution">
    <text evidence="9">The sequence shown here is derived from an EMBL/GenBank/DDBJ whole genome shotgun (WGS) entry which is preliminary data.</text>
</comment>
<evidence type="ECO:0000256" key="2">
    <source>
        <dbReference type="ARBA" id="ARBA00009399"/>
    </source>
</evidence>
<comment type="subcellular location">
    <subcellularLocation>
        <location evidence="1">Membrane</location>
        <topology evidence="1">Multi-pass membrane protein</topology>
    </subcellularLocation>
</comment>
<evidence type="ECO:0000259" key="8">
    <source>
        <dbReference type="Pfam" id="PF04138"/>
    </source>
</evidence>
<dbReference type="RefSeq" id="WP_142092120.1">
    <property type="nucleotide sequence ID" value="NZ_BAAAMD010000003.1"/>
</dbReference>
<dbReference type="InterPro" id="IPR007267">
    <property type="entry name" value="GtrA_DPMS_TM"/>
</dbReference>
<gene>
    <name evidence="9" type="ORF">FB460_0007</name>
</gene>
<sequence>MKRVAHYVFVRQRHNWLQFLKFGIVGGSGVLVNLFVIFLCNKLGPAYHGPAIPIPGTDFSVRWYHIFQMLAFLVANTWNYQVNRSWTFRSAHHRSWLREFFPFLATGLVALVVGLGVTTALLWHGSPIYLRQIEWLDESTGLRNPLYWANLIQIVVTMPINYVVNKLWTFRAVRGLKQDPDHELPMVASVVAPEAVDESGELMTTQELERYMAERDAEDAEHPDGPEPAGGEHEPARGG</sequence>
<evidence type="ECO:0000256" key="3">
    <source>
        <dbReference type="ARBA" id="ARBA00022692"/>
    </source>
</evidence>
<evidence type="ECO:0000256" key="4">
    <source>
        <dbReference type="ARBA" id="ARBA00022989"/>
    </source>
</evidence>
<evidence type="ECO:0000256" key="5">
    <source>
        <dbReference type="ARBA" id="ARBA00023136"/>
    </source>
</evidence>
<accession>A0A542ZPF3</accession>
<evidence type="ECO:0000313" key="10">
    <source>
        <dbReference type="Proteomes" id="UP000316196"/>
    </source>
</evidence>